<feature type="compositionally biased region" description="Polar residues" evidence="2">
    <location>
        <begin position="786"/>
        <end position="798"/>
    </location>
</feature>
<feature type="region of interest" description="Disordered" evidence="2">
    <location>
        <begin position="963"/>
        <end position="1021"/>
    </location>
</feature>
<evidence type="ECO:0000256" key="1">
    <source>
        <dbReference type="SAM" id="Coils"/>
    </source>
</evidence>
<feature type="coiled-coil region" evidence="1">
    <location>
        <begin position="614"/>
        <end position="648"/>
    </location>
</feature>
<feature type="compositionally biased region" description="Polar residues" evidence="2">
    <location>
        <begin position="184"/>
        <end position="198"/>
    </location>
</feature>
<dbReference type="Proteomes" id="UP001358417">
    <property type="component" value="Unassembled WGS sequence"/>
</dbReference>
<gene>
    <name evidence="3" type="ORF">LTR84_006840</name>
</gene>
<keyword evidence="4" id="KW-1185">Reference proteome</keyword>
<feature type="compositionally biased region" description="Basic and acidic residues" evidence="2">
    <location>
        <begin position="121"/>
        <end position="136"/>
    </location>
</feature>
<feature type="region of interest" description="Disordered" evidence="2">
    <location>
        <begin position="659"/>
        <end position="705"/>
    </location>
</feature>
<feature type="region of interest" description="Disordered" evidence="2">
    <location>
        <begin position="108"/>
        <end position="138"/>
    </location>
</feature>
<feature type="compositionally biased region" description="Basic and acidic residues" evidence="2">
    <location>
        <begin position="776"/>
        <end position="785"/>
    </location>
</feature>
<proteinExistence type="predicted"/>
<feature type="compositionally biased region" description="Polar residues" evidence="2">
    <location>
        <begin position="927"/>
        <end position="949"/>
    </location>
</feature>
<feature type="compositionally biased region" description="Basic and acidic residues" evidence="2">
    <location>
        <begin position="349"/>
        <end position="359"/>
    </location>
</feature>
<organism evidence="3 4">
    <name type="scientific">Exophiala bonariae</name>
    <dbReference type="NCBI Taxonomy" id="1690606"/>
    <lineage>
        <taxon>Eukaryota</taxon>
        <taxon>Fungi</taxon>
        <taxon>Dikarya</taxon>
        <taxon>Ascomycota</taxon>
        <taxon>Pezizomycotina</taxon>
        <taxon>Eurotiomycetes</taxon>
        <taxon>Chaetothyriomycetidae</taxon>
        <taxon>Chaetothyriales</taxon>
        <taxon>Herpotrichiellaceae</taxon>
        <taxon>Exophiala</taxon>
    </lineage>
</organism>
<feature type="region of interest" description="Disordered" evidence="2">
    <location>
        <begin position="184"/>
        <end position="235"/>
    </location>
</feature>
<evidence type="ECO:0000313" key="4">
    <source>
        <dbReference type="Proteomes" id="UP001358417"/>
    </source>
</evidence>
<feature type="region of interest" description="Disordered" evidence="2">
    <location>
        <begin position="447"/>
        <end position="466"/>
    </location>
</feature>
<feature type="compositionally biased region" description="Basic and acidic residues" evidence="2">
    <location>
        <begin position="672"/>
        <end position="704"/>
    </location>
</feature>
<protein>
    <submittedName>
        <fullName evidence="3">Uncharacterized protein</fullName>
    </submittedName>
</protein>
<accession>A0AAV9N021</accession>
<comment type="caution">
    <text evidence="3">The sequence shown here is derived from an EMBL/GenBank/DDBJ whole genome shotgun (WGS) entry which is preliminary data.</text>
</comment>
<feature type="region of interest" description="Disordered" evidence="2">
    <location>
        <begin position="332"/>
        <end position="388"/>
    </location>
</feature>
<dbReference type="EMBL" id="JAVRRD010000026">
    <property type="protein sequence ID" value="KAK5047318.1"/>
    <property type="molecule type" value="Genomic_DNA"/>
</dbReference>
<dbReference type="AlphaFoldDB" id="A0AAV9N021"/>
<sequence>MTPRTIYRGQLGSASLVKTPIYLRTSIERTARIHAAQVRMLWWWNRQPSDWQSSFDEHTEERLRRHQKIMRYKYSKALRRRAMWERDDIQPWSWKSARWQINQHCHHTPVSTTTSSQPPANKEKEDSHAPRSETSRFHAFRSYVDQEIARDPYGLLFGKRLESPPSTNNSSWTSFSWIFQPKEQTTAQGSGQHSQQPLSSNPASPPKQPSPQSKEPSISSSEPTRNSIAATEEEYEYDPITMRKVLKIKDNVEPAPEQPFLKSLFAEHGVDIPVKTYKPHRVFGYGSDAASNVGPRVEATSDKNSHFGSSRRAELASLIAQSKGNNIDTTAQFTDIPAQPEVESTTSKPDARPQAHESPEPDDTTPLFSGTTYEARSPSSNSRAPSLSDWLSREGFRPAEISSLKEKTLEPALDRMVSAGAGGTTNSSSTAVESTIVQDAAGAVKANQGLSKRARNNDMSQTTSEEDIDLLRASDIRAATKSARISKQQLQSSKQRTRSKLETNFTAHQVVQDQIQNIAAKNIPKTAGQISKSLTNIWKHVKDYPSGIVARTMQSMTSFNDDYKKYVRPSNTSHLTEKLVFKDKDLSTTPSIYKATTVPSVKLSSPSSDFEKEIAKRFDRMERLKAANKEAEDANKKVDAQLSQLAVELNAIYEEAYPSTSEQLTHSQSEPEAPKQKQGEVQDNSKTKTVEATRLEKDMQEPRPEVQSIETGLQVMNPAHEQSSKLKVVMDGTKELRRELHETGMAIRAIESGRPQTVWNTPSPISTNFGKKRMELTDRRREPTKVDQQNVQPTVSTKSHGRPSEPDVSTVAKEVVPKEVPPPVFTPSESPIWNDEQPPPIESLREQPLQSLYAILVKDGKRIVLSPSDTIPASSDPPSSATLILSKLRYAAHYLQYFERLDKDGYDLYSGARNMLIFQRRGVASTAETSSPPVASTDISSTPPTSGSVNLPKEIATVVEGMPKDVESSSDTAATHPLKKLGELSSKSTVRRQEEVFSGTRRPGQAAPRENEDEGRFAGNENKDGIWKRLTRTVRRAVLTIVALGGAAYTVGFIAEGIGAQAQIQKGTDDGHVQGPRKRVVMNGQRAGIYSTESSR</sequence>
<reference evidence="3 4" key="1">
    <citation type="submission" date="2023-08" db="EMBL/GenBank/DDBJ databases">
        <title>Black Yeasts Isolated from many extreme environments.</title>
        <authorList>
            <person name="Coleine C."/>
            <person name="Stajich J.E."/>
            <person name="Selbmann L."/>
        </authorList>
    </citation>
    <scope>NUCLEOTIDE SEQUENCE [LARGE SCALE GENOMIC DNA]</scope>
    <source>
        <strain evidence="3 4">CCFEE 5792</strain>
    </source>
</reference>
<feature type="region of interest" description="Disordered" evidence="2">
    <location>
        <begin position="776"/>
        <end position="811"/>
    </location>
</feature>
<evidence type="ECO:0000313" key="3">
    <source>
        <dbReference type="EMBL" id="KAK5047318.1"/>
    </source>
</evidence>
<feature type="compositionally biased region" description="Low complexity" evidence="2">
    <location>
        <begin position="375"/>
        <end position="388"/>
    </location>
</feature>
<keyword evidence="1" id="KW-0175">Coiled coil</keyword>
<name>A0AAV9N021_9EURO</name>
<feature type="compositionally biased region" description="Low complexity" evidence="2">
    <location>
        <begin position="210"/>
        <end position="223"/>
    </location>
</feature>
<dbReference type="RefSeq" id="XP_064702880.1">
    <property type="nucleotide sequence ID" value="XM_064850398.1"/>
</dbReference>
<feature type="compositionally biased region" description="Polar residues" evidence="2">
    <location>
        <begin position="659"/>
        <end position="670"/>
    </location>
</feature>
<dbReference type="GeneID" id="89975009"/>
<evidence type="ECO:0000256" key="2">
    <source>
        <dbReference type="SAM" id="MobiDB-lite"/>
    </source>
</evidence>
<feature type="region of interest" description="Disordered" evidence="2">
    <location>
        <begin position="927"/>
        <end position="951"/>
    </location>
</feature>